<keyword evidence="3" id="KW-1185">Reference proteome</keyword>
<reference evidence="2" key="1">
    <citation type="journal article" date="2023" name="G3 (Bethesda)">
        <title>A reference genome for the long-term kleptoplast-retaining sea slug Elysia crispata morphotype clarki.</title>
        <authorList>
            <person name="Eastman K.E."/>
            <person name="Pendleton A.L."/>
            <person name="Shaikh M.A."/>
            <person name="Suttiyut T."/>
            <person name="Ogas R."/>
            <person name="Tomko P."/>
            <person name="Gavelis G."/>
            <person name="Widhalm J.R."/>
            <person name="Wisecaver J.H."/>
        </authorList>
    </citation>
    <scope>NUCLEOTIDE SEQUENCE</scope>
    <source>
        <strain evidence="2">ECLA1</strain>
    </source>
</reference>
<dbReference type="Proteomes" id="UP001283361">
    <property type="component" value="Unassembled WGS sequence"/>
</dbReference>
<evidence type="ECO:0000313" key="3">
    <source>
        <dbReference type="Proteomes" id="UP001283361"/>
    </source>
</evidence>
<protein>
    <submittedName>
        <fullName evidence="2">Uncharacterized protein</fullName>
    </submittedName>
</protein>
<organism evidence="2 3">
    <name type="scientific">Elysia crispata</name>
    <name type="common">lettuce slug</name>
    <dbReference type="NCBI Taxonomy" id="231223"/>
    <lineage>
        <taxon>Eukaryota</taxon>
        <taxon>Metazoa</taxon>
        <taxon>Spiralia</taxon>
        <taxon>Lophotrochozoa</taxon>
        <taxon>Mollusca</taxon>
        <taxon>Gastropoda</taxon>
        <taxon>Heterobranchia</taxon>
        <taxon>Euthyneura</taxon>
        <taxon>Panpulmonata</taxon>
        <taxon>Sacoglossa</taxon>
        <taxon>Placobranchoidea</taxon>
        <taxon>Plakobranchidae</taxon>
        <taxon>Elysia</taxon>
    </lineage>
</organism>
<proteinExistence type="predicted"/>
<dbReference type="AlphaFoldDB" id="A0AAE1DZP9"/>
<feature type="transmembrane region" description="Helical" evidence="1">
    <location>
        <begin position="12"/>
        <end position="35"/>
    </location>
</feature>
<evidence type="ECO:0000313" key="2">
    <source>
        <dbReference type="EMBL" id="KAK3788250.1"/>
    </source>
</evidence>
<comment type="caution">
    <text evidence="2">The sequence shown here is derived from an EMBL/GenBank/DDBJ whole genome shotgun (WGS) entry which is preliminary data.</text>
</comment>
<dbReference type="EMBL" id="JAWDGP010001773">
    <property type="protein sequence ID" value="KAK3788250.1"/>
    <property type="molecule type" value="Genomic_DNA"/>
</dbReference>
<keyword evidence="1" id="KW-1133">Transmembrane helix</keyword>
<sequence length="100" mass="10997">MSSCNIVVELAFDLIVFCRNALSISILVCFSFYILEYHLAAGGELTKSGPAGLPESWRADTRSQTRNLVFRRPQEAVSSVFGTPQPVALVPCTKKFDQGK</sequence>
<evidence type="ECO:0000256" key="1">
    <source>
        <dbReference type="SAM" id="Phobius"/>
    </source>
</evidence>
<keyword evidence="1" id="KW-0812">Transmembrane</keyword>
<name>A0AAE1DZP9_9GAST</name>
<gene>
    <name evidence="2" type="ORF">RRG08_026985</name>
</gene>
<keyword evidence="1" id="KW-0472">Membrane</keyword>
<accession>A0AAE1DZP9</accession>